<organism evidence="5 6">
    <name type="scientific">Methylobacterium organophilum</name>
    <dbReference type="NCBI Taxonomy" id="410"/>
    <lineage>
        <taxon>Bacteria</taxon>
        <taxon>Pseudomonadati</taxon>
        <taxon>Pseudomonadota</taxon>
        <taxon>Alphaproteobacteria</taxon>
        <taxon>Hyphomicrobiales</taxon>
        <taxon>Methylobacteriaceae</taxon>
        <taxon>Methylobacterium</taxon>
    </lineage>
</organism>
<proteinExistence type="inferred from homology"/>
<comment type="caution">
    <text evidence="5">The sequence shown here is derived from an EMBL/GenBank/DDBJ whole genome shotgun (WGS) entry which is preliminary data.</text>
</comment>
<dbReference type="Pfam" id="PF00005">
    <property type="entry name" value="ABC_tran"/>
    <property type="match status" value="1"/>
</dbReference>
<evidence type="ECO:0000256" key="2">
    <source>
        <dbReference type="ARBA" id="ARBA00022741"/>
    </source>
</evidence>
<reference evidence="5" key="2">
    <citation type="submission" date="2021-08" db="EMBL/GenBank/DDBJ databases">
        <authorList>
            <person name="Tani A."/>
            <person name="Ola A."/>
            <person name="Ogura Y."/>
            <person name="Katsura K."/>
            <person name="Hayashi T."/>
        </authorList>
    </citation>
    <scope>NUCLEOTIDE SEQUENCE</scope>
    <source>
        <strain evidence="5">NBRC 15689</strain>
    </source>
</reference>
<dbReference type="Gene3D" id="3.40.50.300">
    <property type="entry name" value="P-loop containing nucleotide triphosphate hydrolases"/>
    <property type="match status" value="1"/>
</dbReference>
<dbReference type="RefSeq" id="WP_238311942.1">
    <property type="nucleotide sequence ID" value="NZ_BPQV01000008.1"/>
</dbReference>
<keyword evidence="2" id="KW-0547">Nucleotide-binding</keyword>
<dbReference type="PANTHER" id="PTHR42794:SF2">
    <property type="entry name" value="ABC TRANSPORTER ATP-BINDING PROTEIN"/>
    <property type="match status" value="1"/>
</dbReference>
<dbReference type="SMART" id="SM00382">
    <property type="entry name" value="AAA"/>
    <property type="match status" value="1"/>
</dbReference>
<dbReference type="PROSITE" id="PS00211">
    <property type="entry name" value="ABC_TRANSPORTER_1"/>
    <property type="match status" value="1"/>
</dbReference>
<dbReference type="SUPFAM" id="SSF52540">
    <property type="entry name" value="P-loop containing nucleoside triphosphate hydrolases"/>
    <property type="match status" value="1"/>
</dbReference>
<evidence type="ECO:0000256" key="3">
    <source>
        <dbReference type="ARBA" id="ARBA00022840"/>
    </source>
</evidence>
<feature type="domain" description="ABC transporter" evidence="4">
    <location>
        <begin position="3"/>
        <end position="243"/>
    </location>
</feature>
<sequence length="276" mass="28955">MSLSVTSLSAHAIRVTLEGRTILSEIDFALERGQFVGLVGPNGAGKTTLLRVLAALIAPAEGRVTLEGRALAGMSRDERARRVAALFQGAGVGWPMSVREIVALGRLPHRRAFAALSEADEAAIARAMARTDVGHLAGRPEPTLSSGERMRALLARALAVEAAWLLVDEPVTALDPAHQLDAMALLRAAARDGAGVVAVLHDLALAARFCDRIVVLSSGRLVADGRPEEALTDALLARVFGVTAERGRAADGTRYILPWARSGATRGTSDDAIIPG</sequence>
<dbReference type="PANTHER" id="PTHR42794">
    <property type="entry name" value="HEMIN IMPORT ATP-BINDING PROTEIN HMUV"/>
    <property type="match status" value="1"/>
</dbReference>
<dbReference type="PROSITE" id="PS50893">
    <property type="entry name" value="ABC_TRANSPORTER_2"/>
    <property type="match status" value="1"/>
</dbReference>
<dbReference type="InterPro" id="IPR003439">
    <property type="entry name" value="ABC_transporter-like_ATP-bd"/>
</dbReference>
<dbReference type="EMBL" id="BPQV01000008">
    <property type="protein sequence ID" value="GJE28155.1"/>
    <property type="molecule type" value="Genomic_DNA"/>
</dbReference>
<protein>
    <submittedName>
        <fullName evidence="5">Ferric enterobactin transport ATP-binding protein FepC</fullName>
    </submittedName>
</protein>
<evidence type="ECO:0000256" key="1">
    <source>
        <dbReference type="ARBA" id="ARBA00005417"/>
    </source>
</evidence>
<reference evidence="5" key="1">
    <citation type="journal article" date="2021" name="Front. Microbiol.">
        <title>Comprehensive Comparative Genomics and Phenotyping of Methylobacterium Species.</title>
        <authorList>
            <person name="Alessa O."/>
            <person name="Ogura Y."/>
            <person name="Fujitani Y."/>
            <person name="Takami H."/>
            <person name="Hayashi T."/>
            <person name="Sahin N."/>
            <person name="Tani A."/>
        </authorList>
    </citation>
    <scope>NUCLEOTIDE SEQUENCE</scope>
    <source>
        <strain evidence="5">NBRC 15689</strain>
    </source>
</reference>
<keyword evidence="6" id="KW-1185">Reference proteome</keyword>
<dbReference type="InterPro" id="IPR027417">
    <property type="entry name" value="P-loop_NTPase"/>
</dbReference>
<evidence type="ECO:0000313" key="5">
    <source>
        <dbReference type="EMBL" id="GJE28155.1"/>
    </source>
</evidence>
<dbReference type="InterPro" id="IPR003593">
    <property type="entry name" value="AAA+_ATPase"/>
</dbReference>
<dbReference type="CDD" id="cd03214">
    <property type="entry name" value="ABC_Iron-Siderophores_B12_Hemin"/>
    <property type="match status" value="1"/>
</dbReference>
<accession>A0ABQ4T910</accession>
<dbReference type="Proteomes" id="UP001055156">
    <property type="component" value="Unassembled WGS sequence"/>
</dbReference>
<dbReference type="GO" id="GO:0005524">
    <property type="term" value="F:ATP binding"/>
    <property type="evidence" value="ECO:0007669"/>
    <property type="project" value="UniProtKB-KW"/>
</dbReference>
<evidence type="ECO:0000259" key="4">
    <source>
        <dbReference type="PROSITE" id="PS50893"/>
    </source>
</evidence>
<name>A0ABQ4T910_METOR</name>
<evidence type="ECO:0000313" key="6">
    <source>
        <dbReference type="Proteomes" id="UP001055156"/>
    </source>
</evidence>
<gene>
    <name evidence="5" type="primary">fepC</name>
    <name evidence="5" type="ORF">LKMONMHP_3022</name>
</gene>
<dbReference type="InterPro" id="IPR017871">
    <property type="entry name" value="ABC_transporter-like_CS"/>
</dbReference>
<comment type="similarity">
    <text evidence="1">Belongs to the ABC transporter superfamily.</text>
</comment>
<keyword evidence="3 5" id="KW-0067">ATP-binding</keyword>